<protein>
    <submittedName>
        <fullName evidence="2">Putative Modular polyketide synthase</fullName>
    </submittedName>
</protein>
<feature type="region of interest" description="Disordered" evidence="1">
    <location>
        <begin position="56"/>
        <end position="93"/>
    </location>
</feature>
<dbReference type="AlphaFoldDB" id="L8PKX3"/>
<gene>
    <name evidence="2" type="ORF">STVIR_2102</name>
</gene>
<organism evidence="2 3">
    <name type="scientific">Streptomyces viridochromogenes Tue57</name>
    <dbReference type="NCBI Taxonomy" id="1160705"/>
    <lineage>
        <taxon>Bacteria</taxon>
        <taxon>Bacillati</taxon>
        <taxon>Actinomycetota</taxon>
        <taxon>Actinomycetes</taxon>
        <taxon>Kitasatosporales</taxon>
        <taxon>Streptomycetaceae</taxon>
        <taxon>Streptomyces</taxon>
    </lineage>
</organism>
<evidence type="ECO:0000313" key="2">
    <source>
        <dbReference type="EMBL" id="ELS56934.1"/>
    </source>
</evidence>
<feature type="compositionally biased region" description="Polar residues" evidence="1">
    <location>
        <begin position="63"/>
        <end position="82"/>
    </location>
</feature>
<feature type="compositionally biased region" description="Basic and acidic residues" evidence="1">
    <location>
        <begin position="426"/>
        <end position="435"/>
    </location>
</feature>
<evidence type="ECO:0000313" key="3">
    <source>
        <dbReference type="Proteomes" id="UP000011205"/>
    </source>
</evidence>
<dbReference type="Proteomes" id="UP000011205">
    <property type="component" value="Unassembled WGS sequence"/>
</dbReference>
<comment type="caution">
    <text evidence="2">The sequence shown here is derived from an EMBL/GenBank/DDBJ whole genome shotgun (WGS) entry which is preliminary data.</text>
</comment>
<evidence type="ECO:0000256" key="1">
    <source>
        <dbReference type="SAM" id="MobiDB-lite"/>
    </source>
</evidence>
<name>L8PKX3_STRVR</name>
<dbReference type="EMBL" id="AMLP01000067">
    <property type="protein sequence ID" value="ELS56934.1"/>
    <property type="molecule type" value="Genomic_DNA"/>
</dbReference>
<feature type="region of interest" description="Disordered" evidence="1">
    <location>
        <begin position="407"/>
        <end position="461"/>
    </location>
</feature>
<feature type="region of interest" description="Disordered" evidence="1">
    <location>
        <begin position="142"/>
        <end position="226"/>
    </location>
</feature>
<reference evidence="2 3" key="1">
    <citation type="journal article" date="2013" name="Genome Announc.">
        <title>Draft Genome Sequence of Streptomyces viridochromogenes Strain Tu57, Producer of Avilamycin.</title>
        <authorList>
            <person name="Gruning B.A."/>
            <person name="Erxleben A."/>
            <person name="Hahnlein A."/>
            <person name="Gunther S."/>
        </authorList>
    </citation>
    <scope>NUCLEOTIDE SEQUENCE [LARGE SCALE GENOMIC DNA]</scope>
    <source>
        <strain evidence="2 3">Tue57</strain>
    </source>
</reference>
<sequence length="527" mass="57607">MGWAIPRSRSRRRRSLPPGAVVRVLPVESVRDVVEDKHRNGTSYHATVRTRCLRPTGPVAAGASTSDRNSRIPQWSARTSTSPTPPAGPNWAPRDNDSFPWRLGGDEAWTLLWHQCSCMSTETMLADLPRTTRSPYVRRQITRVPSTPPGEPAARPRHRLDPQHPEPADARIPPLDALRHGARASRSVGGLAPGRRNRRHGWSSGVRPVRSREPGPGGAEAVGQQPGCRGALLPDIAHQLGLRGCSARAELVGPSPGNTRHRGRSSPRGLPQGKGPPSPTPEARRWVPSVIPRALRHREEVADTRERKHTASFARRGTGVEGVARIPRAVLHGRGPASVRPHRIPDGHEAGQPLVLVVLELDGSGVRLPTALCPAHSRDQPPRVRLQDTTHAPDAAERFVAAVEKSGVADNPGDQGRAPDLVGRLTDVRTHEGTHPKKRGKAEHPPDRPTPPHLAVHPLPGVPGLRLVEGTLEWRRRDSGCFQWNRYSGLMQRQLTTLPFHKLLLYVGQSAGTRQTQPAPRIEPVLM</sequence>
<feature type="compositionally biased region" description="Basic and acidic residues" evidence="1">
    <location>
        <begin position="159"/>
        <end position="169"/>
    </location>
</feature>
<proteinExistence type="predicted"/>
<feature type="region of interest" description="Disordered" evidence="1">
    <location>
        <begin position="250"/>
        <end position="287"/>
    </location>
</feature>
<accession>L8PKX3</accession>